<dbReference type="SUPFAM" id="SSF103575">
    <property type="entry name" value="Plexin repeat"/>
    <property type="match status" value="1"/>
</dbReference>
<dbReference type="AlphaFoldDB" id="A0AA36AH94"/>
<keyword evidence="5" id="KW-0597">Phosphoprotein</keyword>
<feature type="chain" id="PRO_5041266882" description="Integrin beta" evidence="18">
    <location>
        <begin position="30"/>
        <end position="789"/>
    </location>
</feature>
<dbReference type="GO" id="GO:0009986">
    <property type="term" value="C:cell surface"/>
    <property type="evidence" value="ECO:0007669"/>
    <property type="project" value="TreeGrafter"/>
</dbReference>
<dbReference type="SUPFAM" id="SSF53300">
    <property type="entry name" value="vWA-like"/>
    <property type="match status" value="1"/>
</dbReference>
<keyword evidence="6 16" id="KW-0812">Transmembrane</keyword>
<keyword evidence="12 17" id="KW-0472">Membrane</keyword>
<evidence type="ECO:0000256" key="12">
    <source>
        <dbReference type="ARBA" id="ARBA00023136"/>
    </source>
</evidence>
<keyword evidence="13 15" id="KW-1015">Disulfide bond</keyword>
<evidence type="ECO:0000256" key="7">
    <source>
        <dbReference type="ARBA" id="ARBA00022729"/>
    </source>
</evidence>
<dbReference type="Proteomes" id="UP001162480">
    <property type="component" value="Chromosome 1"/>
</dbReference>
<dbReference type="Gene3D" id="2.60.40.1510">
    <property type="entry name" value="ntegrin, alpha v. Chain A, domain 3"/>
    <property type="match status" value="1"/>
</dbReference>
<feature type="domain" description="Integrin beta subunit cytoplasmic" evidence="20">
    <location>
        <begin position="741"/>
        <end position="787"/>
    </location>
</feature>
<feature type="disulfide bond" evidence="15">
    <location>
        <begin position="47"/>
        <end position="78"/>
    </location>
</feature>
<dbReference type="Gene3D" id="2.10.25.10">
    <property type="entry name" value="Laminin"/>
    <property type="match status" value="4"/>
</dbReference>
<feature type="disulfide bond" evidence="15">
    <location>
        <begin position="569"/>
        <end position="574"/>
    </location>
</feature>
<dbReference type="SMART" id="SM01241">
    <property type="entry name" value="Integrin_b_cyt"/>
    <property type="match status" value="1"/>
</dbReference>
<dbReference type="GO" id="GO:0007160">
    <property type="term" value="P:cell-matrix adhesion"/>
    <property type="evidence" value="ECO:0007669"/>
    <property type="project" value="TreeGrafter"/>
</dbReference>
<evidence type="ECO:0000256" key="18">
    <source>
        <dbReference type="SAM" id="SignalP"/>
    </source>
</evidence>
<feature type="disulfide bond" evidence="15">
    <location>
        <begin position="571"/>
        <end position="603"/>
    </location>
</feature>
<evidence type="ECO:0000256" key="1">
    <source>
        <dbReference type="ARBA" id="ARBA00004251"/>
    </source>
</evidence>
<organism evidence="22 23">
    <name type="scientific">Octopus vulgaris</name>
    <name type="common">Common octopus</name>
    <dbReference type="NCBI Taxonomy" id="6645"/>
    <lineage>
        <taxon>Eukaryota</taxon>
        <taxon>Metazoa</taxon>
        <taxon>Spiralia</taxon>
        <taxon>Lophotrochozoa</taxon>
        <taxon>Mollusca</taxon>
        <taxon>Cephalopoda</taxon>
        <taxon>Coleoidea</taxon>
        <taxon>Octopodiformes</taxon>
        <taxon>Octopoda</taxon>
        <taxon>Incirrata</taxon>
        <taxon>Octopodidae</taxon>
        <taxon>Octopus</taxon>
    </lineage>
</organism>
<feature type="disulfide bond" evidence="15">
    <location>
        <begin position="525"/>
        <end position="561"/>
    </location>
</feature>
<dbReference type="FunFam" id="3.40.50.410:FF:000002">
    <property type="entry name" value="Integrin beta"/>
    <property type="match status" value="1"/>
</dbReference>
<dbReference type="PROSITE" id="PS00243">
    <property type="entry name" value="I_EGF_1"/>
    <property type="match status" value="2"/>
</dbReference>
<feature type="disulfide bond" evidence="15">
    <location>
        <begin position="587"/>
        <end position="594"/>
    </location>
</feature>
<dbReference type="InterPro" id="IPR036349">
    <property type="entry name" value="Integrin_bsu_tail_dom_sf"/>
</dbReference>
<dbReference type="PANTHER" id="PTHR10082">
    <property type="entry name" value="INTEGRIN BETA SUBUNIT"/>
    <property type="match status" value="1"/>
</dbReference>
<feature type="disulfide bond" evidence="15">
    <location>
        <begin position="630"/>
        <end position="633"/>
    </location>
</feature>
<evidence type="ECO:0000256" key="8">
    <source>
        <dbReference type="ARBA" id="ARBA00022737"/>
    </source>
</evidence>
<sequence length="789" mass="87541">MRSEKSCLMMLFWQPWLLVLLTVLPFTLGQSSKKHNICQKQITCGACITAGEGCSWCSKEVFPHKRCDSMKTLMRLGCDGFIDNPDHSVASVKNDTVKNANGDQEAIQIQPQKLRIKIRPNKPYKFKLVFRLAEDYPVDLYYLMDLSNSMADDKEKLASLGNLIAADMSKITKDFRLGFGSFVDKTVSPYISIVQKKMQTPCAKCTKAYGFKHQLTLDLNTSLFANKVYEAPVSGNLDSPEGGFDAIMQSIVCDDIGWRDVSRRMLVFSTDSDFHYAGDGKLGGIVIPNDGHCHLNKAGEYTLTDKQDYPSIGQLANKIQEMKVNVIFAVTSDQLEIYQSLSKFIEGSTAGRLDDDSSNIVSLIRKNYQKITSKVELNTIGAENVTVKFFSSCVGNSSDYAETNKCKKLKIGEEVTFDVSIEVHSCSSETQRSISIYPVGLKEKLTIDLDMICECECEKPKYEKKNYALCNNSGTYECGACTCNEGHYGKYCECDGSDASDEEALAKCIRPNSTTACSGRGDCVCGICDCFPRTTSSNETYSGDYCECDDYSCDYYNGKLCGGEERGHCECGLCKCNDGFKNSDCGCATSNDSCIALSTGLICNGQGQCDCGTCKCFETTLYRGPTCEECPTCPGKCNETKACVQCSIFQTGQLTIEECDKCKNIENVKELRDDENLKHCRLVDEDDCIVFYTYEYNNKSELLIEVKEKKSCPTSVNVIAIVVGVIVGIVAVGLALLLIWKLITTIQDHRELAKFENERNKAQWNAGENPIYKPCTTVFKNPQYVGGYN</sequence>
<keyword evidence="14" id="KW-0325">Glycoprotein</keyword>
<feature type="domain" description="Integrin beta subunit tail" evidence="21">
    <location>
        <begin position="637"/>
        <end position="717"/>
    </location>
</feature>
<dbReference type="PRINTS" id="PR01186">
    <property type="entry name" value="INTEGRINB"/>
</dbReference>
<dbReference type="Gene3D" id="4.10.1240.30">
    <property type="match status" value="1"/>
</dbReference>
<feature type="disulfide bond" evidence="15">
    <location>
        <begin position="483"/>
        <end position="492"/>
    </location>
</feature>
<feature type="disulfide bond" evidence="15">
    <location>
        <begin position="637"/>
        <end position="646"/>
    </location>
</feature>
<evidence type="ECO:0000313" key="23">
    <source>
        <dbReference type="Proteomes" id="UP001162480"/>
    </source>
</evidence>
<feature type="disulfide bond" evidence="15">
    <location>
        <begin position="202"/>
        <end position="205"/>
    </location>
</feature>
<dbReference type="InterPro" id="IPR015812">
    <property type="entry name" value="Integrin_bsu"/>
</dbReference>
<dbReference type="GO" id="GO:0007229">
    <property type="term" value="P:integrin-mediated signaling pathway"/>
    <property type="evidence" value="ECO:0007669"/>
    <property type="project" value="UniProtKB-KW"/>
</dbReference>
<reference evidence="22" key="1">
    <citation type="submission" date="2023-08" db="EMBL/GenBank/DDBJ databases">
        <authorList>
            <person name="Alioto T."/>
            <person name="Alioto T."/>
            <person name="Gomez Garrido J."/>
        </authorList>
    </citation>
    <scope>NUCLEOTIDE SEQUENCE</scope>
</reference>
<dbReference type="Pfam" id="PF00362">
    <property type="entry name" value="Integrin_beta"/>
    <property type="match status" value="1"/>
</dbReference>
<dbReference type="Gene3D" id="1.20.5.100">
    <property type="entry name" value="Cytochrome c1, transmembrane anchor, C-terminal"/>
    <property type="match status" value="1"/>
</dbReference>
<feature type="disulfide bond" evidence="15">
    <location>
        <begin position="478"/>
        <end position="517"/>
    </location>
</feature>
<keyword evidence="9 16" id="KW-0130">Cell adhesion</keyword>
<evidence type="ECO:0000256" key="2">
    <source>
        <dbReference type="ARBA" id="ARBA00007449"/>
    </source>
</evidence>
<protein>
    <recommendedName>
        <fullName evidence="16">Integrin beta</fullName>
    </recommendedName>
</protein>
<proteinExistence type="inferred from homology"/>
<dbReference type="GO" id="GO:0016477">
    <property type="term" value="P:cell migration"/>
    <property type="evidence" value="ECO:0007669"/>
    <property type="project" value="TreeGrafter"/>
</dbReference>
<feature type="disulfide bond" evidence="15">
    <location>
        <begin position="44"/>
        <end position="54"/>
    </location>
</feature>
<evidence type="ECO:0000256" key="15">
    <source>
        <dbReference type="PIRSR" id="PIRSR002512-1"/>
    </source>
</evidence>
<dbReference type="SUPFAM" id="SSF69687">
    <property type="entry name" value="Integrin beta tail domain"/>
    <property type="match status" value="1"/>
</dbReference>
<evidence type="ECO:0000256" key="4">
    <source>
        <dbReference type="ARBA" id="ARBA00022536"/>
    </source>
</evidence>
<feature type="disulfide bond" evidence="15">
    <location>
        <begin position="576"/>
        <end position="585"/>
    </location>
</feature>
<dbReference type="GO" id="GO:0098609">
    <property type="term" value="P:cell-cell adhesion"/>
    <property type="evidence" value="ECO:0007669"/>
    <property type="project" value="TreeGrafter"/>
</dbReference>
<dbReference type="GO" id="GO:0005925">
    <property type="term" value="C:focal adhesion"/>
    <property type="evidence" value="ECO:0007669"/>
    <property type="project" value="TreeGrafter"/>
</dbReference>
<dbReference type="InterPro" id="IPR057243">
    <property type="entry name" value="Integrin_I-EGF_CS"/>
</dbReference>
<evidence type="ECO:0000256" key="6">
    <source>
        <dbReference type="ARBA" id="ARBA00022692"/>
    </source>
</evidence>
<evidence type="ECO:0000256" key="9">
    <source>
        <dbReference type="ARBA" id="ARBA00022889"/>
    </source>
</evidence>
<dbReference type="Pfam" id="PF08725">
    <property type="entry name" value="Integrin_b_cyt"/>
    <property type="match status" value="1"/>
</dbReference>
<dbReference type="InterPro" id="IPR057073">
    <property type="entry name" value="EGF_integrin_2"/>
</dbReference>
<dbReference type="SMART" id="SM00187">
    <property type="entry name" value="INB"/>
    <property type="match status" value="1"/>
</dbReference>
<keyword evidence="23" id="KW-1185">Reference proteome</keyword>
<accession>A0AA36AH94</accession>
<dbReference type="InterPro" id="IPR002369">
    <property type="entry name" value="Integrin_bsu_VWA"/>
</dbReference>
<feature type="disulfide bond" evidence="15">
    <location>
        <begin position="643"/>
        <end position="712"/>
    </location>
</feature>
<dbReference type="PIRSF" id="PIRSF002512">
    <property type="entry name" value="Integrin_B"/>
    <property type="match status" value="1"/>
</dbReference>
<feature type="disulfide bond" evidence="15">
    <location>
        <begin position="453"/>
        <end position="457"/>
    </location>
</feature>
<dbReference type="Gene3D" id="3.40.50.410">
    <property type="entry name" value="von Willebrand factor, type A domain"/>
    <property type="match status" value="1"/>
</dbReference>
<keyword evidence="8" id="KW-0677">Repeat</keyword>
<feature type="disulfide bond" evidence="15">
    <location>
        <begin position="548"/>
        <end position="553"/>
    </location>
</feature>
<comment type="subcellular location">
    <subcellularLocation>
        <location evidence="1 16">Cell membrane</location>
        <topology evidence="1 16">Single-pass type I membrane protein</topology>
    </subcellularLocation>
</comment>
<feature type="disulfide bond" evidence="15">
    <location>
        <begin position="253"/>
        <end position="293"/>
    </location>
</feature>
<dbReference type="InterPro" id="IPR014836">
    <property type="entry name" value="Integrin_bsu_cyt_dom"/>
</dbReference>
<feature type="disulfide bond" evidence="15">
    <location>
        <begin position="609"/>
        <end position="614"/>
    </location>
</feature>
<evidence type="ECO:0000256" key="16">
    <source>
        <dbReference type="RuleBase" id="RU000633"/>
    </source>
</evidence>
<dbReference type="InterPro" id="IPR036465">
    <property type="entry name" value="vWFA_dom_sf"/>
</dbReference>
<keyword evidence="4" id="KW-0245">EGF-like domain</keyword>
<dbReference type="GO" id="GO:0008305">
    <property type="term" value="C:integrin complex"/>
    <property type="evidence" value="ECO:0007669"/>
    <property type="project" value="TreeGrafter"/>
</dbReference>
<dbReference type="SMART" id="SM01242">
    <property type="entry name" value="Integrin_B_tail"/>
    <property type="match status" value="1"/>
</dbReference>
<feature type="domain" description="Integrin beta subunit VWA" evidence="19">
    <location>
        <begin position="43"/>
        <end position="455"/>
    </location>
</feature>
<dbReference type="FunFam" id="1.20.5.100:FF:000002">
    <property type="entry name" value="Integrin beta"/>
    <property type="match status" value="1"/>
</dbReference>
<evidence type="ECO:0000256" key="3">
    <source>
        <dbReference type="ARBA" id="ARBA00022475"/>
    </source>
</evidence>
<gene>
    <name evidence="22" type="ORF">OCTVUL_1B016414</name>
</gene>
<evidence type="ECO:0000256" key="5">
    <source>
        <dbReference type="ARBA" id="ARBA00022553"/>
    </source>
</evidence>
<evidence type="ECO:0000256" key="14">
    <source>
        <dbReference type="ARBA" id="ARBA00023180"/>
    </source>
</evidence>
<dbReference type="EMBL" id="OX597814">
    <property type="protein sequence ID" value="CAI9715514.1"/>
    <property type="molecule type" value="Genomic_DNA"/>
</dbReference>
<comment type="similarity">
    <text evidence="2 16">Belongs to the integrin beta chain family.</text>
</comment>
<dbReference type="GO" id="GO:0005178">
    <property type="term" value="F:integrin binding"/>
    <property type="evidence" value="ECO:0007669"/>
    <property type="project" value="TreeGrafter"/>
</dbReference>
<feature type="transmembrane region" description="Helical" evidence="17">
    <location>
        <begin position="718"/>
        <end position="740"/>
    </location>
</feature>
<name>A0AA36AH94_OCTVU</name>
<feature type="disulfide bond" evidence="15">
    <location>
        <begin position="616"/>
        <end position="627"/>
    </location>
</feature>
<dbReference type="InterPro" id="IPR012896">
    <property type="entry name" value="Integrin_bsu_tail"/>
</dbReference>
<dbReference type="Pfam" id="PF07965">
    <property type="entry name" value="Integrin_B_tail"/>
    <property type="match status" value="1"/>
</dbReference>
<dbReference type="GO" id="GO:0033627">
    <property type="term" value="P:cell adhesion mediated by integrin"/>
    <property type="evidence" value="ECO:0007669"/>
    <property type="project" value="TreeGrafter"/>
</dbReference>
<feature type="signal peptide" evidence="18">
    <location>
        <begin position="1"/>
        <end position="29"/>
    </location>
</feature>
<evidence type="ECO:0000256" key="11">
    <source>
        <dbReference type="ARBA" id="ARBA00023037"/>
    </source>
</evidence>
<keyword evidence="7 18" id="KW-0732">Signal</keyword>
<dbReference type="PANTHER" id="PTHR10082:SF60">
    <property type="entry name" value="INTEGRIN BETA-PS"/>
    <property type="match status" value="1"/>
</dbReference>
<feature type="disulfide bond" evidence="15">
    <location>
        <begin position="530"/>
        <end position="546"/>
    </location>
</feature>
<feature type="disulfide bond" evidence="15">
    <location>
        <begin position="426"/>
        <end position="680"/>
    </location>
</feature>
<evidence type="ECO:0000256" key="17">
    <source>
        <dbReference type="SAM" id="Phobius"/>
    </source>
</evidence>
<dbReference type="SUPFAM" id="SSF57196">
    <property type="entry name" value="EGF/Laminin"/>
    <property type="match status" value="1"/>
</dbReference>
<dbReference type="Pfam" id="PF23105">
    <property type="entry name" value="EGF_integrin"/>
    <property type="match status" value="1"/>
</dbReference>
<evidence type="ECO:0000256" key="13">
    <source>
        <dbReference type="ARBA" id="ARBA00023157"/>
    </source>
</evidence>
<dbReference type="InterPro" id="IPR032695">
    <property type="entry name" value="Integrin_dom_sf"/>
</dbReference>
<feature type="disulfide bond" evidence="15">
    <location>
        <begin position="611"/>
        <end position="659"/>
    </location>
</feature>
<evidence type="ECO:0000256" key="10">
    <source>
        <dbReference type="ARBA" id="ARBA00022989"/>
    </source>
</evidence>
<evidence type="ECO:0000259" key="19">
    <source>
        <dbReference type="SMART" id="SM00187"/>
    </source>
</evidence>
<dbReference type="FunFam" id="2.10.25.10:FF:000036">
    <property type="entry name" value="Integrin beta"/>
    <property type="match status" value="1"/>
</dbReference>
<feature type="disulfide bond" evidence="15">
    <location>
        <begin position="57"/>
        <end position="67"/>
    </location>
</feature>
<evidence type="ECO:0000313" key="22">
    <source>
        <dbReference type="EMBL" id="CAI9715514.1"/>
    </source>
</evidence>
<evidence type="ECO:0000259" key="20">
    <source>
        <dbReference type="SMART" id="SM01241"/>
    </source>
</evidence>
<evidence type="ECO:0000259" key="21">
    <source>
        <dbReference type="SMART" id="SM01242"/>
    </source>
</evidence>
<dbReference type="SUPFAM" id="SSF69179">
    <property type="entry name" value="Integrin domains"/>
    <property type="match status" value="1"/>
</dbReference>
<keyword evidence="10 17" id="KW-1133">Transmembrane helix</keyword>
<keyword evidence="3" id="KW-1003">Cell membrane</keyword>
<keyword evidence="11 16" id="KW-0401">Integrin</keyword>
<feature type="disulfide bond" evidence="15">
    <location>
        <begin position="393"/>
        <end position="406"/>
    </location>
</feature>
<feature type="disulfide bond" evidence="15">
    <location>
        <begin position="523"/>
        <end position="528"/>
    </location>
</feature>